<evidence type="ECO:0000256" key="1">
    <source>
        <dbReference type="SAM" id="Phobius"/>
    </source>
</evidence>
<keyword evidence="1" id="KW-0812">Transmembrane</keyword>
<dbReference type="OrthoDB" id="940131at2"/>
<evidence type="ECO:0000313" key="2">
    <source>
        <dbReference type="EMBL" id="RRA99132.1"/>
    </source>
</evidence>
<keyword evidence="1" id="KW-0472">Membrane</keyword>
<dbReference type="AlphaFoldDB" id="A0A3P1BE70"/>
<keyword evidence="3" id="KW-1185">Reference proteome</keyword>
<feature type="transmembrane region" description="Helical" evidence="1">
    <location>
        <begin position="247"/>
        <end position="270"/>
    </location>
</feature>
<sequence length="295" mass="33389">MLIFSAFRLVLRSWRMVLWLYLVNAGLGLLVLLPAYSVIRSETGSSLEYLKLLNHFDYTVYTDFRHTSGPAIDSLLAVGRWLGGLYLIVSIFFSGGILLEVSPASQIRQPFRLSRFLSACVHFFGRFFRLFLYVLSILLVIAFFGIFVGALAGYSLSEVSNEESVIYFAVGCVLVFGFLGLLMLCAGDYAKVLLFRRDENRALPAFIQAVRFVFAHFRLTFGLYLLLLSMGAVGFTIYFLIESLIVTSGWLPIGLLFIFQQLLIFSRVFLRVWMLATAMAVFDRKTAQSTLFQPI</sequence>
<accession>A0A3P1BE70</accession>
<dbReference type="EMBL" id="RQJO01000015">
    <property type="protein sequence ID" value="RRA99132.1"/>
    <property type="molecule type" value="Genomic_DNA"/>
</dbReference>
<comment type="caution">
    <text evidence="2">The sequence shown here is derived from an EMBL/GenBank/DDBJ whole genome shotgun (WGS) entry which is preliminary data.</text>
</comment>
<organism evidence="2 3">
    <name type="scientific">Larkinella rosea</name>
    <dbReference type="NCBI Taxonomy" id="2025312"/>
    <lineage>
        <taxon>Bacteria</taxon>
        <taxon>Pseudomonadati</taxon>
        <taxon>Bacteroidota</taxon>
        <taxon>Cytophagia</taxon>
        <taxon>Cytophagales</taxon>
        <taxon>Spirosomataceae</taxon>
        <taxon>Larkinella</taxon>
    </lineage>
</organism>
<feature type="transmembrane region" description="Helical" evidence="1">
    <location>
        <begin position="166"/>
        <end position="187"/>
    </location>
</feature>
<dbReference type="Proteomes" id="UP000271925">
    <property type="component" value="Unassembled WGS sequence"/>
</dbReference>
<feature type="transmembrane region" description="Helical" evidence="1">
    <location>
        <begin position="81"/>
        <end position="99"/>
    </location>
</feature>
<protein>
    <recommendedName>
        <fullName evidence="4">DUF975 family protein</fullName>
    </recommendedName>
</protein>
<keyword evidence="1" id="KW-1133">Transmembrane helix</keyword>
<reference evidence="2 3" key="1">
    <citation type="submission" date="2018-11" db="EMBL/GenBank/DDBJ databases">
        <authorList>
            <person name="Zhou Z."/>
            <person name="Wang G."/>
        </authorList>
    </citation>
    <scope>NUCLEOTIDE SEQUENCE [LARGE SCALE GENOMIC DNA]</scope>
    <source>
        <strain evidence="2 3">KCTC52004</strain>
    </source>
</reference>
<evidence type="ECO:0008006" key="4">
    <source>
        <dbReference type="Google" id="ProtNLM"/>
    </source>
</evidence>
<proteinExistence type="predicted"/>
<feature type="transmembrane region" description="Helical" evidence="1">
    <location>
        <begin position="130"/>
        <end position="154"/>
    </location>
</feature>
<name>A0A3P1BE70_9BACT</name>
<dbReference type="RefSeq" id="WP_124879046.1">
    <property type="nucleotide sequence ID" value="NZ_RQJO01000015.1"/>
</dbReference>
<feature type="transmembrane region" description="Helical" evidence="1">
    <location>
        <begin position="221"/>
        <end position="241"/>
    </location>
</feature>
<evidence type="ECO:0000313" key="3">
    <source>
        <dbReference type="Proteomes" id="UP000271925"/>
    </source>
</evidence>
<gene>
    <name evidence="2" type="ORF">EHT25_29610</name>
</gene>
<feature type="transmembrane region" description="Helical" evidence="1">
    <location>
        <begin position="18"/>
        <end position="39"/>
    </location>
</feature>